<evidence type="ECO:0000256" key="7">
    <source>
        <dbReference type="ARBA" id="ARBA00022989"/>
    </source>
</evidence>
<dbReference type="PROSITE" id="PS50928">
    <property type="entry name" value="ABC_TM1"/>
    <property type="match status" value="1"/>
</dbReference>
<keyword evidence="7 9" id="KW-1133">Transmembrane helix</keyword>
<dbReference type="EMBL" id="JBHLVX010000021">
    <property type="protein sequence ID" value="MFC0267548.1"/>
    <property type="molecule type" value="Genomic_DNA"/>
</dbReference>
<dbReference type="Proteomes" id="UP001589814">
    <property type="component" value="Unassembled WGS sequence"/>
</dbReference>
<evidence type="ECO:0000259" key="10">
    <source>
        <dbReference type="PROSITE" id="PS50928"/>
    </source>
</evidence>
<evidence type="ECO:0000256" key="9">
    <source>
        <dbReference type="RuleBase" id="RU363032"/>
    </source>
</evidence>
<feature type="domain" description="ABC transmembrane type-1" evidence="10">
    <location>
        <begin position="21"/>
        <end position="209"/>
    </location>
</feature>
<dbReference type="RefSeq" id="WP_019952913.1">
    <property type="nucleotide sequence ID" value="NZ_JBHLVX010000021.1"/>
</dbReference>
<keyword evidence="6" id="KW-0029">Amino-acid transport</keyword>
<feature type="transmembrane region" description="Helical" evidence="9">
    <location>
        <begin position="20"/>
        <end position="45"/>
    </location>
</feature>
<dbReference type="PANTHER" id="PTHR30614:SF0">
    <property type="entry name" value="L-CYSTINE TRANSPORT SYSTEM PERMEASE PROTEIN TCYL"/>
    <property type="match status" value="1"/>
</dbReference>
<comment type="similarity">
    <text evidence="2">Belongs to the binding-protein-dependent transport system permease family. HisMQ subfamily.</text>
</comment>
<keyword evidence="3 9" id="KW-0813">Transport</keyword>
<comment type="caution">
    <text evidence="11">The sequence shown here is derived from an EMBL/GenBank/DDBJ whole genome shotgun (WGS) entry which is preliminary data.</text>
</comment>
<evidence type="ECO:0000313" key="12">
    <source>
        <dbReference type="Proteomes" id="UP001589814"/>
    </source>
</evidence>
<proteinExistence type="inferred from homology"/>
<name>A0ABV6G1K9_9GAMM</name>
<dbReference type="InterPro" id="IPR035906">
    <property type="entry name" value="MetI-like_sf"/>
</dbReference>
<evidence type="ECO:0000256" key="4">
    <source>
        <dbReference type="ARBA" id="ARBA00022475"/>
    </source>
</evidence>
<dbReference type="Pfam" id="PF00528">
    <property type="entry name" value="BPD_transp_1"/>
    <property type="match status" value="1"/>
</dbReference>
<protein>
    <submittedName>
        <fullName evidence="11">Amino acid ABC transporter permease</fullName>
    </submittedName>
</protein>
<evidence type="ECO:0000256" key="2">
    <source>
        <dbReference type="ARBA" id="ARBA00010072"/>
    </source>
</evidence>
<comment type="subcellular location">
    <subcellularLocation>
        <location evidence="1">Cell inner membrane</location>
        <topology evidence="1">Multi-pass membrane protein</topology>
    </subcellularLocation>
    <subcellularLocation>
        <location evidence="9">Cell membrane</location>
        <topology evidence="9">Multi-pass membrane protein</topology>
    </subcellularLocation>
</comment>
<keyword evidence="8 9" id="KW-0472">Membrane</keyword>
<evidence type="ECO:0000256" key="3">
    <source>
        <dbReference type="ARBA" id="ARBA00022448"/>
    </source>
</evidence>
<dbReference type="SUPFAM" id="SSF161098">
    <property type="entry name" value="MetI-like"/>
    <property type="match status" value="1"/>
</dbReference>
<dbReference type="PANTHER" id="PTHR30614">
    <property type="entry name" value="MEMBRANE COMPONENT OF AMINO ACID ABC TRANSPORTER"/>
    <property type="match status" value="1"/>
</dbReference>
<accession>A0ABV6G1K9</accession>
<evidence type="ECO:0000256" key="5">
    <source>
        <dbReference type="ARBA" id="ARBA00022692"/>
    </source>
</evidence>
<dbReference type="NCBIfam" id="TIGR01726">
    <property type="entry name" value="HEQRo_perm_3TM"/>
    <property type="match status" value="1"/>
</dbReference>
<organism evidence="11 12">
    <name type="scientific">Kushneria aurantia</name>
    <dbReference type="NCBI Taxonomy" id="504092"/>
    <lineage>
        <taxon>Bacteria</taxon>
        <taxon>Pseudomonadati</taxon>
        <taxon>Pseudomonadota</taxon>
        <taxon>Gammaproteobacteria</taxon>
        <taxon>Oceanospirillales</taxon>
        <taxon>Halomonadaceae</taxon>
        <taxon>Kushneria</taxon>
    </lineage>
</organism>
<feature type="transmembrane region" description="Helical" evidence="9">
    <location>
        <begin position="194"/>
        <end position="212"/>
    </location>
</feature>
<evidence type="ECO:0000256" key="1">
    <source>
        <dbReference type="ARBA" id="ARBA00004429"/>
    </source>
</evidence>
<dbReference type="CDD" id="cd06261">
    <property type="entry name" value="TM_PBP2"/>
    <property type="match status" value="1"/>
</dbReference>
<keyword evidence="4" id="KW-1003">Cell membrane</keyword>
<reference evidence="11 12" key="1">
    <citation type="submission" date="2024-09" db="EMBL/GenBank/DDBJ databases">
        <authorList>
            <person name="Sun Q."/>
            <person name="Mori K."/>
        </authorList>
    </citation>
    <scope>NUCLEOTIDE SEQUENCE [LARGE SCALE GENOMIC DNA]</scope>
    <source>
        <strain evidence="11 12">CCM 7415</strain>
    </source>
</reference>
<dbReference type="InterPro" id="IPR043429">
    <property type="entry name" value="ArtM/GltK/GlnP/TcyL/YhdX-like"/>
</dbReference>
<evidence type="ECO:0000256" key="8">
    <source>
        <dbReference type="ARBA" id="ARBA00023136"/>
    </source>
</evidence>
<keyword evidence="5 9" id="KW-0812">Transmembrane</keyword>
<feature type="transmembrane region" description="Helical" evidence="9">
    <location>
        <begin position="82"/>
        <end position="100"/>
    </location>
</feature>
<dbReference type="InterPro" id="IPR000515">
    <property type="entry name" value="MetI-like"/>
</dbReference>
<dbReference type="Gene3D" id="1.10.3720.10">
    <property type="entry name" value="MetI-like"/>
    <property type="match status" value="1"/>
</dbReference>
<sequence>MSDALSIIAGYLVSWTFFEAALMTLALTLLAMLFGMLLGIIFALIQESRIKTLRGVVLIYLWLFRGTPVLLQIIFVFNVLPVFGIVLSGFVSGVIALSLNQGAYMTEIFRSGLQAVGKQQRIAGSALGMKQSQVMRFVVLPQALRIVVPPTGNQFMGMLKESALVSVIAVQELLLVADQTASANFRYLEALSTAAIYYLALTTIFMVIQTYIERWLAPRKHGAKVSWTQRLLRMTAQPRSSQ</sequence>
<keyword evidence="12" id="KW-1185">Reference proteome</keyword>
<feature type="transmembrane region" description="Helical" evidence="9">
    <location>
        <begin position="57"/>
        <end position="76"/>
    </location>
</feature>
<evidence type="ECO:0000313" key="11">
    <source>
        <dbReference type="EMBL" id="MFC0267548.1"/>
    </source>
</evidence>
<evidence type="ECO:0000256" key="6">
    <source>
        <dbReference type="ARBA" id="ARBA00022970"/>
    </source>
</evidence>
<dbReference type="InterPro" id="IPR010065">
    <property type="entry name" value="AA_ABC_transptr_permease_3TM"/>
</dbReference>
<gene>
    <name evidence="11" type="ORF">ACFFHW_05975</name>
</gene>